<name>A0ABV1U0J0_9ACTN</name>
<protein>
    <recommendedName>
        <fullName evidence="4">Secreted protein</fullName>
    </recommendedName>
</protein>
<gene>
    <name evidence="2" type="ORF">ABT272_03250</name>
</gene>
<keyword evidence="3" id="KW-1185">Reference proteome</keyword>
<evidence type="ECO:0000256" key="1">
    <source>
        <dbReference type="SAM" id="MobiDB-lite"/>
    </source>
</evidence>
<proteinExistence type="predicted"/>
<feature type="region of interest" description="Disordered" evidence="1">
    <location>
        <begin position="28"/>
        <end position="118"/>
    </location>
</feature>
<dbReference type="RefSeq" id="WP_352062761.1">
    <property type="nucleotide sequence ID" value="NZ_JBEPAZ010000002.1"/>
</dbReference>
<evidence type="ECO:0000313" key="2">
    <source>
        <dbReference type="EMBL" id="MER6426756.1"/>
    </source>
</evidence>
<reference evidence="2 3" key="1">
    <citation type="submission" date="2024-06" db="EMBL/GenBank/DDBJ databases">
        <title>The Natural Products Discovery Center: Release of the First 8490 Sequenced Strains for Exploring Actinobacteria Biosynthetic Diversity.</title>
        <authorList>
            <person name="Kalkreuter E."/>
            <person name="Kautsar S.A."/>
            <person name="Yang D."/>
            <person name="Bader C.D."/>
            <person name="Teijaro C.N."/>
            <person name="Fluegel L."/>
            <person name="Davis C.M."/>
            <person name="Simpson J.R."/>
            <person name="Lauterbach L."/>
            <person name="Steele A.D."/>
            <person name="Gui C."/>
            <person name="Meng S."/>
            <person name="Li G."/>
            <person name="Viehrig K."/>
            <person name="Ye F."/>
            <person name="Su P."/>
            <person name="Kiefer A.F."/>
            <person name="Nichols A."/>
            <person name="Cepeda A.J."/>
            <person name="Yan W."/>
            <person name="Fan B."/>
            <person name="Jiang Y."/>
            <person name="Adhikari A."/>
            <person name="Zheng C.-J."/>
            <person name="Schuster L."/>
            <person name="Cowan T.M."/>
            <person name="Smanski M.J."/>
            <person name="Chevrette M.G."/>
            <person name="De Carvalho L.P.S."/>
            <person name="Shen B."/>
        </authorList>
    </citation>
    <scope>NUCLEOTIDE SEQUENCE [LARGE SCALE GENOMIC DNA]</scope>
    <source>
        <strain evidence="2 3">NPDC001166</strain>
    </source>
</reference>
<sequence>MHLQTRTRALRYTAVLTLVVLSLSGFSRGHHGRHGSGGGGCSSSHQDHDSSSSSTSGGGTYDDSDDDSYGSGGTTGGVGTTGGSSATGGSGTTGSTGGRTYHRRPTHRATATSSATSGRALKDGTAKLVACATAKKPYATVEIANPNGRAAEFQAHVLFYDDQGTQILDNSSYTVKVPARGTATTRVPVGDRLRLKVDHCEAEPEADVSS</sequence>
<feature type="compositionally biased region" description="Low complexity" evidence="1">
    <location>
        <begin position="108"/>
        <end position="118"/>
    </location>
</feature>
<evidence type="ECO:0000313" key="3">
    <source>
        <dbReference type="Proteomes" id="UP001470023"/>
    </source>
</evidence>
<comment type="caution">
    <text evidence="2">The sequence shown here is derived from an EMBL/GenBank/DDBJ whole genome shotgun (WGS) entry which is preliminary data.</text>
</comment>
<dbReference type="Proteomes" id="UP001470023">
    <property type="component" value="Unassembled WGS sequence"/>
</dbReference>
<organism evidence="2 3">
    <name type="scientific">Streptomyces sp. 900105245</name>
    <dbReference type="NCBI Taxonomy" id="3154379"/>
    <lineage>
        <taxon>Bacteria</taxon>
        <taxon>Bacillati</taxon>
        <taxon>Actinomycetota</taxon>
        <taxon>Actinomycetes</taxon>
        <taxon>Kitasatosporales</taxon>
        <taxon>Streptomycetaceae</taxon>
        <taxon>Streptomyces</taxon>
    </lineage>
</organism>
<accession>A0ABV1U0J0</accession>
<evidence type="ECO:0008006" key="4">
    <source>
        <dbReference type="Google" id="ProtNLM"/>
    </source>
</evidence>
<feature type="compositionally biased region" description="Gly residues" evidence="1">
    <location>
        <begin position="70"/>
        <end position="97"/>
    </location>
</feature>
<dbReference type="EMBL" id="JBEPAZ010000002">
    <property type="protein sequence ID" value="MER6426756.1"/>
    <property type="molecule type" value="Genomic_DNA"/>
</dbReference>